<dbReference type="Proteomes" id="UP000317421">
    <property type="component" value="Unassembled WGS sequence"/>
</dbReference>
<accession>A0A5C6AK41</accession>
<evidence type="ECO:0000256" key="2">
    <source>
        <dbReference type="ARBA" id="ARBA00023015"/>
    </source>
</evidence>
<sequence length="206" mass="22878">MSEAVLPSVAAGDSDAVERCLDRYGGLVWSLARRYFARPADAEDAVQEAFLSVWENARRFDPSVASETTYVAMIARRRIIDLVRRGKAARRTMTQNDVSRLDAPPPIEELADPGATTFEADGVALLGFEVAEEAQRVRVQLARLSEDQQRVLRLALCEGQSQTQIADLTGWPLGTVKSHARRGLSRLRELLAEETRPVTTKQEADR</sequence>
<dbReference type="PANTHER" id="PTHR43133">
    <property type="entry name" value="RNA POLYMERASE ECF-TYPE SIGMA FACTO"/>
    <property type="match status" value="1"/>
</dbReference>
<evidence type="ECO:0000313" key="8">
    <source>
        <dbReference type="Proteomes" id="UP000317421"/>
    </source>
</evidence>
<evidence type="ECO:0000256" key="1">
    <source>
        <dbReference type="ARBA" id="ARBA00010641"/>
    </source>
</evidence>
<dbReference type="InterPro" id="IPR039425">
    <property type="entry name" value="RNA_pol_sigma-70-like"/>
</dbReference>
<keyword evidence="8" id="KW-1185">Reference proteome</keyword>
<comment type="similarity">
    <text evidence="1">Belongs to the sigma-70 factor family. ECF subfamily.</text>
</comment>
<dbReference type="InterPro" id="IPR013324">
    <property type="entry name" value="RNA_pol_sigma_r3/r4-like"/>
</dbReference>
<evidence type="ECO:0000259" key="5">
    <source>
        <dbReference type="Pfam" id="PF04542"/>
    </source>
</evidence>
<organism evidence="7 8">
    <name type="scientific">Botrimarina colliarenosi</name>
    <dbReference type="NCBI Taxonomy" id="2528001"/>
    <lineage>
        <taxon>Bacteria</taxon>
        <taxon>Pseudomonadati</taxon>
        <taxon>Planctomycetota</taxon>
        <taxon>Planctomycetia</taxon>
        <taxon>Pirellulales</taxon>
        <taxon>Lacipirellulaceae</taxon>
        <taxon>Botrimarina</taxon>
    </lineage>
</organism>
<reference evidence="7 8" key="1">
    <citation type="submission" date="2019-02" db="EMBL/GenBank/DDBJ databases">
        <title>Deep-cultivation of Planctomycetes and their phenomic and genomic characterization uncovers novel biology.</title>
        <authorList>
            <person name="Wiegand S."/>
            <person name="Jogler M."/>
            <person name="Boedeker C."/>
            <person name="Pinto D."/>
            <person name="Vollmers J."/>
            <person name="Rivas-Marin E."/>
            <person name="Kohn T."/>
            <person name="Peeters S.H."/>
            <person name="Heuer A."/>
            <person name="Rast P."/>
            <person name="Oberbeckmann S."/>
            <person name="Bunk B."/>
            <person name="Jeske O."/>
            <person name="Meyerdierks A."/>
            <person name="Storesund J.E."/>
            <person name="Kallscheuer N."/>
            <person name="Luecker S."/>
            <person name="Lage O.M."/>
            <person name="Pohl T."/>
            <person name="Merkel B.J."/>
            <person name="Hornburger P."/>
            <person name="Mueller R.-W."/>
            <person name="Bruemmer F."/>
            <person name="Labrenz M."/>
            <person name="Spormann A.M."/>
            <person name="Op Den Camp H."/>
            <person name="Overmann J."/>
            <person name="Amann R."/>
            <person name="Jetten M.S.M."/>
            <person name="Mascher T."/>
            <person name="Medema M.H."/>
            <person name="Devos D.P."/>
            <person name="Kaster A.-K."/>
            <person name="Ovreas L."/>
            <person name="Rohde M."/>
            <person name="Galperin M.Y."/>
            <person name="Jogler C."/>
        </authorList>
    </citation>
    <scope>NUCLEOTIDE SEQUENCE [LARGE SCALE GENOMIC DNA]</scope>
    <source>
        <strain evidence="7 8">Pla108</strain>
    </source>
</reference>
<dbReference type="PANTHER" id="PTHR43133:SF62">
    <property type="entry name" value="RNA POLYMERASE SIGMA FACTOR SIGZ"/>
    <property type="match status" value="1"/>
</dbReference>
<keyword evidence="2" id="KW-0805">Transcription regulation</keyword>
<evidence type="ECO:0000313" key="7">
    <source>
        <dbReference type="EMBL" id="TWU00415.1"/>
    </source>
</evidence>
<dbReference type="CDD" id="cd06171">
    <property type="entry name" value="Sigma70_r4"/>
    <property type="match status" value="1"/>
</dbReference>
<gene>
    <name evidence="7" type="primary">rpoE_2</name>
    <name evidence="7" type="ORF">Pla108_13660</name>
</gene>
<dbReference type="Pfam" id="PF04542">
    <property type="entry name" value="Sigma70_r2"/>
    <property type="match status" value="1"/>
</dbReference>
<dbReference type="AlphaFoldDB" id="A0A5C6AK41"/>
<dbReference type="EMBL" id="SJPR01000001">
    <property type="protein sequence ID" value="TWU00415.1"/>
    <property type="molecule type" value="Genomic_DNA"/>
</dbReference>
<dbReference type="Pfam" id="PF08281">
    <property type="entry name" value="Sigma70_r4_2"/>
    <property type="match status" value="1"/>
</dbReference>
<proteinExistence type="inferred from homology"/>
<dbReference type="SUPFAM" id="SSF88659">
    <property type="entry name" value="Sigma3 and sigma4 domains of RNA polymerase sigma factors"/>
    <property type="match status" value="1"/>
</dbReference>
<dbReference type="InterPro" id="IPR014284">
    <property type="entry name" value="RNA_pol_sigma-70_dom"/>
</dbReference>
<keyword evidence="3" id="KW-0731">Sigma factor</keyword>
<dbReference type="GO" id="GO:0003677">
    <property type="term" value="F:DNA binding"/>
    <property type="evidence" value="ECO:0007669"/>
    <property type="project" value="InterPro"/>
</dbReference>
<dbReference type="NCBIfam" id="TIGR02937">
    <property type="entry name" value="sigma70-ECF"/>
    <property type="match status" value="1"/>
</dbReference>
<dbReference type="SUPFAM" id="SSF88946">
    <property type="entry name" value="Sigma2 domain of RNA polymerase sigma factors"/>
    <property type="match status" value="1"/>
</dbReference>
<dbReference type="RefSeq" id="WP_146444090.1">
    <property type="nucleotide sequence ID" value="NZ_SJPR01000001.1"/>
</dbReference>
<evidence type="ECO:0000256" key="4">
    <source>
        <dbReference type="ARBA" id="ARBA00023163"/>
    </source>
</evidence>
<dbReference type="InterPro" id="IPR007627">
    <property type="entry name" value="RNA_pol_sigma70_r2"/>
</dbReference>
<comment type="caution">
    <text evidence="7">The sequence shown here is derived from an EMBL/GenBank/DDBJ whole genome shotgun (WGS) entry which is preliminary data.</text>
</comment>
<feature type="domain" description="RNA polymerase sigma factor 70 region 4 type 2" evidence="6">
    <location>
        <begin position="135"/>
        <end position="187"/>
    </location>
</feature>
<dbReference type="GO" id="GO:0016987">
    <property type="term" value="F:sigma factor activity"/>
    <property type="evidence" value="ECO:0007669"/>
    <property type="project" value="UniProtKB-KW"/>
</dbReference>
<dbReference type="InterPro" id="IPR036388">
    <property type="entry name" value="WH-like_DNA-bd_sf"/>
</dbReference>
<dbReference type="InterPro" id="IPR013249">
    <property type="entry name" value="RNA_pol_sigma70_r4_t2"/>
</dbReference>
<evidence type="ECO:0000259" key="6">
    <source>
        <dbReference type="Pfam" id="PF08281"/>
    </source>
</evidence>
<evidence type="ECO:0000256" key="3">
    <source>
        <dbReference type="ARBA" id="ARBA00023082"/>
    </source>
</evidence>
<dbReference type="GO" id="GO:0006352">
    <property type="term" value="P:DNA-templated transcription initiation"/>
    <property type="evidence" value="ECO:0007669"/>
    <property type="project" value="InterPro"/>
</dbReference>
<dbReference type="Gene3D" id="1.10.1740.10">
    <property type="match status" value="1"/>
</dbReference>
<feature type="domain" description="RNA polymerase sigma-70 region 2" evidence="5">
    <location>
        <begin position="22"/>
        <end position="87"/>
    </location>
</feature>
<dbReference type="OrthoDB" id="9784272at2"/>
<protein>
    <submittedName>
        <fullName evidence="7">ECF RNA polymerase sigma factor RpoE</fullName>
    </submittedName>
</protein>
<dbReference type="Gene3D" id="1.10.10.10">
    <property type="entry name" value="Winged helix-like DNA-binding domain superfamily/Winged helix DNA-binding domain"/>
    <property type="match status" value="1"/>
</dbReference>
<keyword evidence="4" id="KW-0804">Transcription</keyword>
<dbReference type="InterPro" id="IPR013325">
    <property type="entry name" value="RNA_pol_sigma_r2"/>
</dbReference>
<name>A0A5C6AK41_9BACT</name>